<accession>A0AAD4M2R3</accession>
<dbReference type="InterPro" id="IPR036962">
    <property type="entry name" value="Glyco_hydro_3_N_sf"/>
</dbReference>
<evidence type="ECO:0000256" key="2">
    <source>
        <dbReference type="ARBA" id="ARBA00022801"/>
    </source>
</evidence>
<keyword evidence="3" id="KW-0326">Glycosidase</keyword>
<evidence type="ECO:0000256" key="1">
    <source>
        <dbReference type="ARBA" id="ARBA00005336"/>
    </source>
</evidence>
<dbReference type="GO" id="GO:0004553">
    <property type="term" value="F:hydrolase activity, hydrolyzing O-glycosyl compounds"/>
    <property type="evidence" value="ECO:0007669"/>
    <property type="project" value="InterPro"/>
</dbReference>
<dbReference type="GO" id="GO:0005975">
    <property type="term" value="P:carbohydrate metabolic process"/>
    <property type="evidence" value="ECO:0007669"/>
    <property type="project" value="InterPro"/>
</dbReference>
<protein>
    <submittedName>
        <fullName evidence="5">Glycoside hydrolase</fullName>
    </submittedName>
</protein>
<dbReference type="Proteomes" id="UP001203297">
    <property type="component" value="Unassembled WGS sequence"/>
</dbReference>
<dbReference type="InterPro" id="IPR017853">
    <property type="entry name" value="GH"/>
</dbReference>
<reference evidence="5" key="1">
    <citation type="journal article" date="2022" name="New Phytol.">
        <title>Evolutionary transition to the ectomycorrhizal habit in the genomes of a hyperdiverse lineage of mushroom-forming fungi.</title>
        <authorList>
            <person name="Looney B."/>
            <person name="Miyauchi S."/>
            <person name="Morin E."/>
            <person name="Drula E."/>
            <person name="Courty P.E."/>
            <person name="Kohler A."/>
            <person name="Kuo A."/>
            <person name="LaButti K."/>
            <person name="Pangilinan J."/>
            <person name="Lipzen A."/>
            <person name="Riley R."/>
            <person name="Andreopoulos W."/>
            <person name="He G."/>
            <person name="Johnson J."/>
            <person name="Nolan M."/>
            <person name="Tritt A."/>
            <person name="Barry K.W."/>
            <person name="Grigoriev I.V."/>
            <person name="Nagy L.G."/>
            <person name="Hibbett D."/>
            <person name="Henrissat B."/>
            <person name="Matheny P.B."/>
            <person name="Labbe J."/>
            <person name="Martin F.M."/>
        </authorList>
    </citation>
    <scope>NUCLEOTIDE SEQUENCE</scope>
    <source>
        <strain evidence="5">BPL690</strain>
    </source>
</reference>
<dbReference type="AlphaFoldDB" id="A0AAD4M2R3"/>
<proteinExistence type="inferred from homology"/>
<dbReference type="Gene3D" id="3.20.20.300">
    <property type="entry name" value="Glycoside hydrolase, family 3, N-terminal domain"/>
    <property type="match status" value="1"/>
</dbReference>
<comment type="similarity">
    <text evidence="1">Belongs to the glycosyl hydrolase 3 family.</text>
</comment>
<evidence type="ECO:0000313" key="6">
    <source>
        <dbReference type="Proteomes" id="UP001203297"/>
    </source>
</evidence>
<feature type="domain" description="Glycoside hydrolase family 3 N-terminal" evidence="4">
    <location>
        <begin position="8"/>
        <end position="323"/>
    </location>
</feature>
<dbReference type="EMBL" id="WTXG01000025">
    <property type="protein sequence ID" value="KAI0299016.1"/>
    <property type="molecule type" value="Genomic_DNA"/>
</dbReference>
<dbReference type="InterPro" id="IPR050226">
    <property type="entry name" value="NagZ_Beta-hexosaminidase"/>
</dbReference>
<dbReference type="PANTHER" id="PTHR30480">
    <property type="entry name" value="BETA-HEXOSAMINIDASE-RELATED"/>
    <property type="match status" value="1"/>
</dbReference>
<dbReference type="GO" id="GO:0009254">
    <property type="term" value="P:peptidoglycan turnover"/>
    <property type="evidence" value="ECO:0007669"/>
    <property type="project" value="TreeGrafter"/>
</dbReference>
<evidence type="ECO:0000259" key="4">
    <source>
        <dbReference type="Pfam" id="PF00933"/>
    </source>
</evidence>
<organism evidence="5 6">
    <name type="scientific">Multifurca ochricompacta</name>
    <dbReference type="NCBI Taxonomy" id="376703"/>
    <lineage>
        <taxon>Eukaryota</taxon>
        <taxon>Fungi</taxon>
        <taxon>Dikarya</taxon>
        <taxon>Basidiomycota</taxon>
        <taxon>Agaricomycotina</taxon>
        <taxon>Agaricomycetes</taxon>
        <taxon>Russulales</taxon>
        <taxon>Russulaceae</taxon>
        <taxon>Multifurca</taxon>
    </lineage>
</organism>
<evidence type="ECO:0000256" key="3">
    <source>
        <dbReference type="ARBA" id="ARBA00023295"/>
    </source>
</evidence>
<sequence>MELTDEIRREIGQHFVVGFNGYDASYDIQVLIKDYHVGSVRSMWEGAKQVHALVQKLQQIAKDAGHQRPLMIGTDQENGLVSAFSVARSDEAGTQFPGAMALAAAGSPDLAERISEASALELKLAGINWAYSPVADVNSDPRNPVIGGIRAVPEEVAKYVAAALIAPSPKHFPGHGDTQVDSHISLPIISKDAASLAKTDLIPFQTASDVRAATIMVGHMALPSITGDNTPASLSNAVVTDLLCGSLGYDGVVVTDCLEMEAVAEREGGVPRAAVDALRAGADIAMICHSFVRQKSAIEEAYRAIQDGSLDKEMLRASGRRIAVLKDTFAGDWSQIIGTNFDEMKWDRLKTENLTLSRQTYASSIALIRDPDGVIPLPKSAGVVVLLTPRMESLNLAVADADGVPRKDGLKLRNTAGPSYLALAESISKRVKGASLHDVYTPEEPFSTELEDAINHAASVLFVTRSAERSTWQLDRLREVLRLRKVSRGVVVLASYGPYDLLMCPLQRTVWMQRLP</sequence>
<comment type="caution">
    <text evidence="5">The sequence shown here is derived from an EMBL/GenBank/DDBJ whole genome shotgun (WGS) entry which is preliminary data.</text>
</comment>
<evidence type="ECO:0000313" key="5">
    <source>
        <dbReference type="EMBL" id="KAI0299016.1"/>
    </source>
</evidence>
<dbReference type="Pfam" id="PF00933">
    <property type="entry name" value="Glyco_hydro_3"/>
    <property type="match status" value="1"/>
</dbReference>
<dbReference type="SUPFAM" id="SSF51445">
    <property type="entry name" value="(Trans)glycosidases"/>
    <property type="match status" value="1"/>
</dbReference>
<gene>
    <name evidence="5" type="ORF">B0F90DRAFT_1730100</name>
</gene>
<keyword evidence="6" id="KW-1185">Reference proteome</keyword>
<keyword evidence="2 5" id="KW-0378">Hydrolase</keyword>
<dbReference type="PANTHER" id="PTHR30480:SF16">
    <property type="entry name" value="GLYCOSIDE HYDROLASE FAMILY 3 DOMAIN PROTEIN"/>
    <property type="match status" value="1"/>
</dbReference>
<dbReference type="InterPro" id="IPR001764">
    <property type="entry name" value="Glyco_hydro_3_N"/>
</dbReference>
<name>A0AAD4M2R3_9AGAM</name>